<organism evidence="4 5">
    <name type="scientific">Deinococcus aquiradiocola</name>
    <dbReference type="NCBI Taxonomy" id="393059"/>
    <lineage>
        <taxon>Bacteria</taxon>
        <taxon>Thermotogati</taxon>
        <taxon>Deinococcota</taxon>
        <taxon>Deinococci</taxon>
        <taxon>Deinococcales</taxon>
        <taxon>Deinococcaceae</taxon>
        <taxon>Deinococcus</taxon>
    </lineage>
</organism>
<dbReference type="InterPro" id="IPR023006">
    <property type="entry name" value="YchJ-like"/>
</dbReference>
<gene>
    <name evidence="4" type="ORF">GCM10008939_02950</name>
</gene>
<dbReference type="SUPFAM" id="SSF54427">
    <property type="entry name" value="NTF2-like"/>
    <property type="match status" value="1"/>
</dbReference>
<dbReference type="PANTHER" id="PTHR33747:SF1">
    <property type="entry name" value="ADENYLATE CYCLASE-ASSOCIATED CAP C-TERMINAL DOMAIN-CONTAINING PROTEIN"/>
    <property type="match status" value="1"/>
</dbReference>
<dbReference type="HAMAP" id="MF_00612">
    <property type="entry name" value="UPF0225"/>
    <property type="match status" value="1"/>
</dbReference>
<reference evidence="4" key="2">
    <citation type="submission" date="2020-09" db="EMBL/GenBank/DDBJ databases">
        <authorList>
            <person name="Sun Q."/>
            <person name="Ohkuma M."/>
        </authorList>
    </citation>
    <scope>NUCLEOTIDE SEQUENCE</scope>
    <source>
        <strain evidence="4">JCM 14371</strain>
    </source>
</reference>
<dbReference type="Pfam" id="PF17775">
    <property type="entry name" value="YchJ_M-like"/>
    <property type="match status" value="1"/>
</dbReference>
<comment type="similarity">
    <text evidence="1 2">Belongs to the UPF0225 family.</text>
</comment>
<feature type="domain" description="YchJ-like middle NTF2-like" evidence="3">
    <location>
        <begin position="31"/>
        <end position="126"/>
    </location>
</feature>
<accession>A0A917P5H0</accession>
<dbReference type="Proteomes" id="UP000635726">
    <property type="component" value="Unassembled WGS sequence"/>
</dbReference>
<proteinExistence type="inferred from homology"/>
<dbReference type="PANTHER" id="PTHR33747">
    <property type="entry name" value="UPF0225 PROTEIN SCO1677"/>
    <property type="match status" value="1"/>
</dbReference>
<dbReference type="AlphaFoldDB" id="A0A917P5H0"/>
<dbReference type="SUPFAM" id="SSF103642">
    <property type="entry name" value="Sec-C motif"/>
    <property type="match status" value="1"/>
</dbReference>
<name>A0A917P5H0_9DEIO</name>
<evidence type="ECO:0000259" key="3">
    <source>
        <dbReference type="Pfam" id="PF17775"/>
    </source>
</evidence>
<evidence type="ECO:0000313" key="5">
    <source>
        <dbReference type="Proteomes" id="UP000635726"/>
    </source>
</evidence>
<dbReference type="InterPro" id="IPR048469">
    <property type="entry name" value="YchJ-like_M"/>
</dbReference>
<dbReference type="InterPro" id="IPR032710">
    <property type="entry name" value="NTF2-like_dom_sf"/>
</dbReference>
<evidence type="ECO:0000256" key="2">
    <source>
        <dbReference type="HAMAP-Rule" id="MF_00612"/>
    </source>
</evidence>
<reference evidence="4" key="1">
    <citation type="journal article" date="2014" name="Int. J. Syst. Evol. Microbiol.">
        <title>Complete genome sequence of Corynebacterium casei LMG S-19264T (=DSM 44701T), isolated from a smear-ripened cheese.</title>
        <authorList>
            <consortium name="US DOE Joint Genome Institute (JGI-PGF)"/>
            <person name="Walter F."/>
            <person name="Albersmeier A."/>
            <person name="Kalinowski J."/>
            <person name="Ruckert C."/>
        </authorList>
    </citation>
    <scope>NUCLEOTIDE SEQUENCE</scope>
    <source>
        <strain evidence="4">JCM 14371</strain>
    </source>
</reference>
<dbReference type="EMBL" id="BMOE01000001">
    <property type="protein sequence ID" value="GGJ62517.1"/>
    <property type="molecule type" value="Genomic_DNA"/>
</dbReference>
<dbReference type="RefSeq" id="WP_188960453.1">
    <property type="nucleotide sequence ID" value="NZ_BMOE01000001.1"/>
</dbReference>
<comment type="caution">
    <text evidence="4">The sequence shown here is derived from an EMBL/GenBank/DDBJ whole genome shotgun (WGS) entry which is preliminary data.</text>
</comment>
<evidence type="ECO:0000256" key="1">
    <source>
        <dbReference type="ARBA" id="ARBA00010839"/>
    </source>
</evidence>
<dbReference type="Pfam" id="PF02810">
    <property type="entry name" value="SEC-C"/>
    <property type="match status" value="1"/>
</dbReference>
<sequence length="133" mass="14740">MSVAALCPCGSGRRYAACCGTVHSGARPARTAEILMRSRYSAYVLRLEAYLLHTWHPATRPERLDLQDDPARWLGLTVRSTRAGGPQDDTGEVSFTARYRVDGESFRLDEDSRFVRLDGSWVYLDGEGGTGAR</sequence>
<dbReference type="InterPro" id="IPR004027">
    <property type="entry name" value="SEC_C_motif"/>
</dbReference>
<dbReference type="Gene3D" id="3.10.450.50">
    <property type="match status" value="1"/>
</dbReference>
<keyword evidence="5" id="KW-1185">Reference proteome</keyword>
<protein>
    <recommendedName>
        <fullName evidence="2">UPF0225 protein GCM10008939_02950</fullName>
    </recommendedName>
</protein>
<evidence type="ECO:0000313" key="4">
    <source>
        <dbReference type="EMBL" id="GGJ62517.1"/>
    </source>
</evidence>